<feature type="region of interest" description="Disordered" evidence="7">
    <location>
        <begin position="1"/>
        <end position="75"/>
    </location>
</feature>
<dbReference type="SUPFAM" id="SSF103473">
    <property type="entry name" value="MFS general substrate transporter"/>
    <property type="match status" value="1"/>
</dbReference>
<feature type="transmembrane region" description="Helical" evidence="8">
    <location>
        <begin position="119"/>
        <end position="139"/>
    </location>
</feature>
<evidence type="ECO:0000256" key="2">
    <source>
        <dbReference type="ARBA" id="ARBA00008335"/>
    </source>
</evidence>
<dbReference type="FunFam" id="1.20.1250.20:FF:000011">
    <property type="entry name" value="MFS multidrug transporter, putative"/>
    <property type="match status" value="1"/>
</dbReference>
<dbReference type="PANTHER" id="PTHR23502">
    <property type="entry name" value="MAJOR FACILITATOR SUPERFAMILY"/>
    <property type="match status" value="1"/>
</dbReference>
<dbReference type="PROSITE" id="PS50850">
    <property type="entry name" value="MFS"/>
    <property type="match status" value="1"/>
</dbReference>
<dbReference type="CDD" id="cd17323">
    <property type="entry name" value="MFS_Tpo1_MDR_like"/>
    <property type="match status" value="1"/>
</dbReference>
<feature type="transmembrane region" description="Helical" evidence="8">
    <location>
        <begin position="239"/>
        <end position="259"/>
    </location>
</feature>
<feature type="transmembrane region" description="Helical" evidence="8">
    <location>
        <begin position="176"/>
        <end position="198"/>
    </location>
</feature>
<feature type="transmembrane region" description="Helical" evidence="8">
    <location>
        <begin position="314"/>
        <end position="341"/>
    </location>
</feature>
<evidence type="ECO:0000256" key="1">
    <source>
        <dbReference type="ARBA" id="ARBA00004141"/>
    </source>
</evidence>
<dbReference type="AlphaFoldDB" id="A0A3M9YJ27"/>
<keyword evidence="11" id="KW-1185">Reference proteome</keyword>
<proteinExistence type="inferred from homology"/>
<feature type="transmembrane region" description="Helical" evidence="8">
    <location>
        <begin position="420"/>
        <end position="442"/>
    </location>
</feature>
<evidence type="ECO:0000313" key="10">
    <source>
        <dbReference type="EMBL" id="RNJ60419.1"/>
    </source>
</evidence>
<evidence type="ECO:0000256" key="4">
    <source>
        <dbReference type="ARBA" id="ARBA00022989"/>
    </source>
</evidence>
<feature type="transmembrane region" description="Helical" evidence="8">
    <location>
        <begin position="353"/>
        <end position="372"/>
    </location>
</feature>
<dbReference type="GO" id="GO:0022857">
    <property type="term" value="F:transmembrane transporter activity"/>
    <property type="evidence" value="ECO:0007669"/>
    <property type="project" value="InterPro"/>
</dbReference>
<feature type="transmembrane region" description="Helical" evidence="8">
    <location>
        <begin position="454"/>
        <end position="473"/>
    </location>
</feature>
<feature type="transmembrane region" description="Helical" evidence="8">
    <location>
        <begin position="151"/>
        <end position="170"/>
    </location>
</feature>
<feature type="transmembrane region" description="Helical" evidence="8">
    <location>
        <begin position="493"/>
        <end position="511"/>
    </location>
</feature>
<dbReference type="GeneID" id="39611799"/>
<comment type="similarity">
    <text evidence="2">Belongs to the major facilitator superfamily.</text>
</comment>
<comment type="subcellular location">
    <subcellularLocation>
        <location evidence="1">Membrane</location>
        <topology evidence="1">Multi-pass membrane protein</topology>
    </subcellularLocation>
</comment>
<feature type="compositionally biased region" description="Polar residues" evidence="7">
    <location>
        <begin position="45"/>
        <end position="61"/>
    </location>
</feature>
<dbReference type="InterPro" id="IPR011701">
    <property type="entry name" value="MFS"/>
</dbReference>
<feature type="transmembrane region" description="Helical" evidence="8">
    <location>
        <begin position="393"/>
        <end position="414"/>
    </location>
</feature>
<keyword evidence="6" id="KW-0325">Glycoprotein</keyword>
<gene>
    <name evidence="10" type="ORF">D7B24_008110</name>
</gene>
<keyword evidence="3 8" id="KW-0812">Transmembrane</keyword>
<evidence type="ECO:0000256" key="7">
    <source>
        <dbReference type="SAM" id="MobiDB-lite"/>
    </source>
</evidence>
<dbReference type="Gene3D" id="1.20.1250.20">
    <property type="entry name" value="MFS general substrate transporter like domains"/>
    <property type="match status" value="1"/>
</dbReference>
<sequence>MSSFGPLPGSSNASMTDTDVEQQQASSSPNLGQTAIELRVDPQAVKNQSNDANESGSNPNTVDWDGPDDPQNPLNWPDVRKWLNIGLISGLTFVTPLGSSMFAPGVPAIMVEFGESSSTMATFAVSIYVLGFAFGPLLVAPLSETFGRAPVYNWGNVLFVIFSVATALSQNMGMMLIFRFLMGLAGSVPVTIGSGSIADLMPVEQRGRAMAAWALGPLLGPCVGPVAGGYLIQATSWRWVYWVVAIVAGIFVPLSFLYLKETCHPILLERKAARLRMETNNHNLRGKRDSIETPKEMWIAALTRPLKLLFMTPIVTLMAFYVAIGYGILYLLLATFSFVYADEYGFDEGEVGLTFLPAGIGMMFGVVTFVSLSDFMIKHWQAKGGEVTPEVRLTPALVMPCAIVLPVGLFIYGWSAEHRVHWIVPMLGVVVFSCGLMGVMICVQNYLLDTYPRYAASVTAAVAVLRSLAGALLPLGGLQMYDALGLGWGNSLLAFLSVAMIPLPLVFFVFGNRLRQLSNPKL</sequence>
<evidence type="ECO:0000313" key="11">
    <source>
        <dbReference type="Proteomes" id="UP000267145"/>
    </source>
</evidence>
<accession>A0A3M9YJ27</accession>
<evidence type="ECO:0000256" key="5">
    <source>
        <dbReference type="ARBA" id="ARBA00023136"/>
    </source>
</evidence>
<dbReference type="InterPro" id="IPR036259">
    <property type="entry name" value="MFS_trans_sf"/>
</dbReference>
<comment type="caution">
    <text evidence="10">The sequence shown here is derived from an EMBL/GenBank/DDBJ whole genome shotgun (WGS) entry which is preliminary data.</text>
</comment>
<name>A0A3M9YJ27_9PEZI</name>
<evidence type="ECO:0000256" key="6">
    <source>
        <dbReference type="ARBA" id="ARBA00023180"/>
    </source>
</evidence>
<protein>
    <recommendedName>
        <fullName evidence="9">Major facilitator superfamily (MFS) profile domain-containing protein</fullName>
    </recommendedName>
</protein>
<keyword evidence="4 8" id="KW-1133">Transmembrane helix</keyword>
<dbReference type="Pfam" id="PF07690">
    <property type="entry name" value="MFS_1"/>
    <property type="match status" value="1"/>
</dbReference>
<evidence type="ECO:0000256" key="3">
    <source>
        <dbReference type="ARBA" id="ARBA00022692"/>
    </source>
</evidence>
<organism evidence="10 11">
    <name type="scientific">Verticillium nonalfalfae</name>
    <dbReference type="NCBI Taxonomy" id="1051616"/>
    <lineage>
        <taxon>Eukaryota</taxon>
        <taxon>Fungi</taxon>
        <taxon>Dikarya</taxon>
        <taxon>Ascomycota</taxon>
        <taxon>Pezizomycotina</taxon>
        <taxon>Sordariomycetes</taxon>
        <taxon>Hypocreomycetidae</taxon>
        <taxon>Glomerellales</taxon>
        <taxon>Plectosphaerellaceae</taxon>
        <taxon>Verticillium</taxon>
    </lineage>
</organism>
<dbReference type="RefSeq" id="XP_028498577.1">
    <property type="nucleotide sequence ID" value="XM_028642205.1"/>
</dbReference>
<dbReference type="InterPro" id="IPR020846">
    <property type="entry name" value="MFS_dom"/>
</dbReference>
<feature type="domain" description="Major facilitator superfamily (MFS) profile" evidence="9">
    <location>
        <begin position="84"/>
        <end position="514"/>
    </location>
</feature>
<dbReference type="PANTHER" id="PTHR23502:SF68">
    <property type="entry name" value="MULTIDRUG TRANSPORTER, PUTATIVE (AFU_ORTHOLOGUE AFUA_3G01120)-RELATED"/>
    <property type="match status" value="1"/>
</dbReference>
<evidence type="ECO:0000256" key="8">
    <source>
        <dbReference type="SAM" id="Phobius"/>
    </source>
</evidence>
<dbReference type="GO" id="GO:0016020">
    <property type="term" value="C:membrane"/>
    <property type="evidence" value="ECO:0007669"/>
    <property type="project" value="UniProtKB-SubCell"/>
</dbReference>
<dbReference type="Proteomes" id="UP000267145">
    <property type="component" value="Unassembled WGS sequence"/>
</dbReference>
<evidence type="ECO:0000259" key="9">
    <source>
        <dbReference type="PROSITE" id="PS50850"/>
    </source>
</evidence>
<reference evidence="10 11" key="1">
    <citation type="submission" date="2018-10" db="EMBL/GenBank/DDBJ databases">
        <title>Genome sequence of Verticillium nonalfalfae VnAa140.</title>
        <authorList>
            <person name="Stajich J.E."/>
            <person name="Kasson M.T."/>
        </authorList>
    </citation>
    <scope>NUCLEOTIDE SEQUENCE [LARGE SCALE GENOMIC DNA]</scope>
    <source>
        <strain evidence="10 11">VnAa140</strain>
    </source>
</reference>
<feature type="transmembrane region" description="Helical" evidence="8">
    <location>
        <begin position="82"/>
        <end position="99"/>
    </location>
</feature>
<feature type="transmembrane region" description="Helical" evidence="8">
    <location>
        <begin position="210"/>
        <end position="233"/>
    </location>
</feature>
<keyword evidence="5 8" id="KW-0472">Membrane</keyword>
<dbReference type="EMBL" id="RBVV01000007">
    <property type="protein sequence ID" value="RNJ60419.1"/>
    <property type="molecule type" value="Genomic_DNA"/>
</dbReference>
<feature type="compositionally biased region" description="Polar residues" evidence="7">
    <location>
        <begin position="1"/>
        <end position="33"/>
    </location>
</feature>